<keyword evidence="10" id="KW-0804">Transcription</keyword>
<keyword evidence="13" id="KW-1133">Transmembrane helix</keyword>
<keyword evidence="12" id="KW-0175">Coiled coil</keyword>
<evidence type="ECO:0000256" key="1">
    <source>
        <dbReference type="ARBA" id="ARBA00000085"/>
    </source>
</evidence>
<dbReference type="SUPFAM" id="SSF63829">
    <property type="entry name" value="Calcium-dependent phosphotriesterase"/>
    <property type="match status" value="1"/>
</dbReference>
<dbReference type="InterPro" id="IPR004358">
    <property type="entry name" value="Sig_transdc_His_kin-like_C"/>
</dbReference>
<dbReference type="InterPro" id="IPR013783">
    <property type="entry name" value="Ig-like_fold"/>
</dbReference>
<dbReference type="PRINTS" id="PR00344">
    <property type="entry name" value="BCTRLSENSOR"/>
</dbReference>
<organism evidence="17 18">
    <name type="scientific">Dysgonomonas macrotermitis</name>
    <dbReference type="NCBI Taxonomy" id="1346286"/>
    <lineage>
        <taxon>Bacteria</taxon>
        <taxon>Pseudomonadati</taxon>
        <taxon>Bacteroidota</taxon>
        <taxon>Bacteroidia</taxon>
        <taxon>Bacteroidales</taxon>
        <taxon>Dysgonomonadaceae</taxon>
        <taxon>Dysgonomonas</taxon>
    </lineage>
</organism>
<keyword evidence="8" id="KW-0902">Two-component regulatory system</keyword>
<dbReference type="PROSITE" id="PS50109">
    <property type="entry name" value="HIS_KIN"/>
    <property type="match status" value="1"/>
</dbReference>
<dbReference type="SUPFAM" id="SSF101898">
    <property type="entry name" value="NHL repeat"/>
    <property type="match status" value="1"/>
</dbReference>
<keyword evidence="18" id="KW-1185">Reference proteome</keyword>
<dbReference type="PANTHER" id="PTHR43547">
    <property type="entry name" value="TWO-COMPONENT HISTIDINE KINASE"/>
    <property type="match status" value="1"/>
</dbReference>
<dbReference type="Pfam" id="PF07494">
    <property type="entry name" value="Reg_prop"/>
    <property type="match status" value="2"/>
</dbReference>
<feature type="domain" description="Histidine kinase" evidence="15">
    <location>
        <begin position="826"/>
        <end position="1042"/>
    </location>
</feature>
<dbReference type="SMART" id="SM00387">
    <property type="entry name" value="HATPase_c"/>
    <property type="match status" value="1"/>
</dbReference>
<dbReference type="InterPro" id="IPR003661">
    <property type="entry name" value="HisK_dim/P_dom"/>
</dbReference>
<feature type="coiled-coil region" evidence="12">
    <location>
        <begin position="851"/>
        <end position="881"/>
    </location>
</feature>
<dbReference type="InterPro" id="IPR011110">
    <property type="entry name" value="Reg_prop"/>
</dbReference>
<evidence type="ECO:0000256" key="2">
    <source>
        <dbReference type="ARBA" id="ARBA00012438"/>
    </source>
</evidence>
<dbReference type="Pfam" id="PF07495">
    <property type="entry name" value="Y_Y_Y"/>
    <property type="match status" value="1"/>
</dbReference>
<gene>
    <name evidence="17" type="ORF">SAMN05444362_106162</name>
</gene>
<evidence type="ECO:0000256" key="13">
    <source>
        <dbReference type="SAM" id="Phobius"/>
    </source>
</evidence>
<dbReference type="PANTHER" id="PTHR43547:SF2">
    <property type="entry name" value="HYBRID SIGNAL TRANSDUCTION HISTIDINE KINASE C"/>
    <property type="match status" value="1"/>
</dbReference>
<evidence type="ECO:0000259" key="14">
    <source>
        <dbReference type="PROSITE" id="PS01124"/>
    </source>
</evidence>
<dbReference type="InterPro" id="IPR009057">
    <property type="entry name" value="Homeodomain-like_sf"/>
</dbReference>
<evidence type="ECO:0000256" key="9">
    <source>
        <dbReference type="ARBA" id="ARBA00023015"/>
    </source>
</evidence>
<evidence type="ECO:0000256" key="10">
    <source>
        <dbReference type="ARBA" id="ARBA00023163"/>
    </source>
</evidence>
<keyword evidence="7" id="KW-0067">ATP-binding</keyword>
<dbReference type="SUPFAM" id="SSF46689">
    <property type="entry name" value="Homeodomain-like"/>
    <property type="match status" value="1"/>
</dbReference>
<dbReference type="SMART" id="SM00342">
    <property type="entry name" value="HTH_ARAC"/>
    <property type="match status" value="1"/>
</dbReference>
<dbReference type="InterPro" id="IPR015943">
    <property type="entry name" value="WD40/YVTN_repeat-like_dom_sf"/>
</dbReference>
<dbReference type="PROSITE" id="PS50110">
    <property type="entry name" value="RESPONSE_REGULATORY"/>
    <property type="match status" value="1"/>
</dbReference>
<evidence type="ECO:0000256" key="6">
    <source>
        <dbReference type="ARBA" id="ARBA00022777"/>
    </source>
</evidence>
<dbReference type="EMBL" id="FQUC01000006">
    <property type="protein sequence ID" value="SHF44904.1"/>
    <property type="molecule type" value="Genomic_DNA"/>
</dbReference>
<dbReference type="Gene3D" id="3.40.50.2300">
    <property type="match status" value="1"/>
</dbReference>
<dbReference type="PROSITE" id="PS01124">
    <property type="entry name" value="HTH_ARAC_FAMILY_2"/>
    <property type="match status" value="1"/>
</dbReference>
<feature type="transmembrane region" description="Helical" evidence="13">
    <location>
        <begin position="772"/>
        <end position="794"/>
    </location>
</feature>
<evidence type="ECO:0000256" key="8">
    <source>
        <dbReference type="ARBA" id="ARBA00023012"/>
    </source>
</evidence>
<accession>A0A1M5BQU1</accession>
<evidence type="ECO:0000256" key="11">
    <source>
        <dbReference type="PROSITE-ProRule" id="PRU00169"/>
    </source>
</evidence>
<dbReference type="InterPro" id="IPR001789">
    <property type="entry name" value="Sig_transdc_resp-reg_receiver"/>
</dbReference>
<dbReference type="SUPFAM" id="SSF47384">
    <property type="entry name" value="Homodimeric domain of signal transducing histidine kinase"/>
    <property type="match status" value="1"/>
</dbReference>
<reference evidence="18" key="1">
    <citation type="submission" date="2016-11" db="EMBL/GenBank/DDBJ databases">
        <authorList>
            <person name="Varghese N."/>
            <person name="Submissions S."/>
        </authorList>
    </citation>
    <scope>NUCLEOTIDE SEQUENCE [LARGE SCALE GENOMIC DNA]</scope>
    <source>
        <strain evidence="18">DSM 27370</strain>
    </source>
</reference>
<evidence type="ECO:0000313" key="18">
    <source>
        <dbReference type="Proteomes" id="UP000184480"/>
    </source>
</evidence>
<dbReference type="SUPFAM" id="SSF55874">
    <property type="entry name" value="ATPase domain of HSP90 chaperone/DNA topoisomerase II/histidine kinase"/>
    <property type="match status" value="1"/>
</dbReference>
<dbReference type="InterPro" id="IPR036097">
    <property type="entry name" value="HisK_dim/P_sf"/>
</dbReference>
<feature type="domain" description="HTH araC/xylS-type" evidence="14">
    <location>
        <begin position="1211"/>
        <end position="1310"/>
    </location>
</feature>
<dbReference type="InterPro" id="IPR036890">
    <property type="entry name" value="HATPase_C_sf"/>
</dbReference>
<dbReference type="OrthoDB" id="1109008at2"/>
<dbReference type="SMART" id="SM00448">
    <property type="entry name" value="REC"/>
    <property type="match status" value="1"/>
</dbReference>
<dbReference type="Gene3D" id="2.60.40.10">
    <property type="entry name" value="Immunoglobulins"/>
    <property type="match status" value="1"/>
</dbReference>
<dbReference type="Gene3D" id="1.10.287.130">
    <property type="match status" value="1"/>
</dbReference>
<keyword evidence="13" id="KW-0472">Membrane</keyword>
<dbReference type="CDD" id="cd00082">
    <property type="entry name" value="HisKA"/>
    <property type="match status" value="1"/>
</dbReference>
<protein>
    <recommendedName>
        <fullName evidence="2">histidine kinase</fullName>
        <ecNumber evidence="2">2.7.13.3</ecNumber>
    </recommendedName>
</protein>
<dbReference type="Proteomes" id="UP000184480">
    <property type="component" value="Unassembled WGS sequence"/>
</dbReference>
<dbReference type="GO" id="GO:0000155">
    <property type="term" value="F:phosphorelay sensor kinase activity"/>
    <property type="evidence" value="ECO:0007669"/>
    <property type="project" value="InterPro"/>
</dbReference>
<keyword evidence="6 17" id="KW-0418">Kinase</keyword>
<keyword evidence="4" id="KW-0808">Transferase</keyword>
<dbReference type="SUPFAM" id="SSF63825">
    <property type="entry name" value="YWTD domain"/>
    <property type="match status" value="1"/>
</dbReference>
<dbReference type="Gene3D" id="3.30.565.10">
    <property type="entry name" value="Histidine kinase-like ATPase, C-terminal domain"/>
    <property type="match status" value="1"/>
</dbReference>
<dbReference type="Pfam" id="PF02518">
    <property type="entry name" value="HATPase_c"/>
    <property type="match status" value="1"/>
</dbReference>
<dbReference type="GO" id="GO:0043565">
    <property type="term" value="F:sequence-specific DNA binding"/>
    <property type="evidence" value="ECO:0007669"/>
    <property type="project" value="InterPro"/>
</dbReference>
<evidence type="ECO:0000256" key="7">
    <source>
        <dbReference type="ARBA" id="ARBA00022840"/>
    </source>
</evidence>
<dbReference type="InterPro" id="IPR018060">
    <property type="entry name" value="HTH_AraC"/>
</dbReference>
<dbReference type="InterPro" id="IPR005467">
    <property type="entry name" value="His_kinase_dom"/>
</dbReference>
<dbReference type="EC" id="2.7.13.3" evidence="2"/>
<dbReference type="SUPFAM" id="SSF52172">
    <property type="entry name" value="CheY-like"/>
    <property type="match status" value="1"/>
</dbReference>
<dbReference type="GO" id="GO:0003700">
    <property type="term" value="F:DNA-binding transcription factor activity"/>
    <property type="evidence" value="ECO:0007669"/>
    <property type="project" value="InterPro"/>
</dbReference>
<dbReference type="InterPro" id="IPR011006">
    <property type="entry name" value="CheY-like_superfamily"/>
</dbReference>
<evidence type="ECO:0000256" key="4">
    <source>
        <dbReference type="ARBA" id="ARBA00022679"/>
    </source>
</evidence>
<keyword evidence="5" id="KW-0547">Nucleotide-binding</keyword>
<keyword evidence="3 11" id="KW-0597">Phosphoprotein</keyword>
<dbReference type="InterPro" id="IPR003594">
    <property type="entry name" value="HATPase_dom"/>
</dbReference>
<feature type="modified residue" description="4-aspartylphosphate" evidence="11">
    <location>
        <position position="1112"/>
    </location>
</feature>
<evidence type="ECO:0000313" key="17">
    <source>
        <dbReference type="EMBL" id="SHF44904.1"/>
    </source>
</evidence>
<dbReference type="Gene3D" id="1.10.10.60">
    <property type="entry name" value="Homeodomain-like"/>
    <property type="match status" value="1"/>
</dbReference>
<dbReference type="Pfam" id="PF00072">
    <property type="entry name" value="Response_reg"/>
    <property type="match status" value="1"/>
</dbReference>
<comment type="catalytic activity">
    <reaction evidence="1">
        <text>ATP + protein L-histidine = ADP + protein N-phospho-L-histidine.</text>
        <dbReference type="EC" id="2.7.13.3"/>
    </reaction>
</comment>
<name>A0A1M5BQU1_9BACT</name>
<sequence length="1311" mass="150777">MICQFVERINRWCAFILTIIALTHTYNLSGQDNNKYWELETVPFDDLLFVNCFVQDPLGMIWMGTDKGVYSFDGYATYKVSPASEVPVNTNHVSCGFIWDSENICFGSGNGLFFFNYKKNKFSPPPIDISFDIRSLLRDENTLWIGSIQGLYKYHTNDNTLEEVKNTNIPHQAIYSIVRSNDGDLYIGTYDGLCVYISDSDKFEKIELPAINLKNNLCIYVLYYDSLRNCVWIGADGALFVYELKNRRIERLDQFNGSTVKAINLDNDGKLLVGTDNGLYVYEPENKQTKHIMHDSRYSQSLVNNSLTNIYLDKSRNIWIGTNGGVSLLRNQNAYHFIPISYITNIGDGNTFSKVYRDSRNNLWLGGTDGLILTKYNFNFQPGNYIWYRVGGKRYSLQHNHVRDIYEDKEQNIWIATDGGIGRYIDETQEFVYYNITDSTNHYNANWAYSIIEDDNRRLWISTWLGGIFVVDKDALVNTTKGDYVAIDHYSKANGLDRNHIHKILQDRSGHIWVIGQGLFKIDMETSHVTSIRLYNDRKKEVFPLFKQMLLDSNGYIWTAVNKGVCKIDTRTDKVTYIKFKGFESGNIYSMVEVEDDIWVSSSNGIILINKLSGTINYLDYPEKYFSGGYYDKISDQVIFGMVDGIGVFSKYLAKSEISESPIYLTRLYVDGKPFRSKGKSIRYVQSVELNYNQNNIIIEFSDLKYSSRSGKFMYKMDDFDDNWQMVESGSNRISYSHIPPGKYILSICLLDANGKPSSAKNKFEFIIHSPWYLSGLAKFIYALLLTCLLLWILNYNMVRHRLKIERIEKEKTLELSKLKIDFFTDISHEFKTPLSLIIAPVSKLIHETKNVELRKNLKMIEQNALQLNSLINQALNLQRNDKNEQSLICSIVEFVSFARKIVDAHQTLFSGGNVKVSFVSNVDKLYMKIDVIKMESILNNLLSNAYKYTNSGDEVELSVEYQKEDRILSVKVKDTGEGIAESELPYIFDRFFQSKNAKDKEGTGIGLALVKNFVELHDGKVYVESVEGEGTLFTVILPLAVEEDSESSENEDVLADTDERKYLILVVDDNIQITDFLSQYLGTYYRIAIANNGREGLDLCLKVRPDLIIADVMMPEVDGLEMCRQIRKHVPFATTPIIMLTAKDDMQTEWESIDIGIEYFIAKPFDIQVLLSRIKQLVSKQDILEEKIRIETVTTPSKMDVVSINEKFLTRITRIIEDRIADPDFNVNALSSISRTDTKQLYRKIKQLTGKTPVEYIRTIRLKKAAMLLSEKKFSIAEVVYLVGFSNHSYFTKCFIKEFGKTPKEFLEKS</sequence>
<keyword evidence="9" id="KW-0805">Transcription regulation</keyword>
<keyword evidence="13" id="KW-0812">Transmembrane</keyword>
<dbReference type="InterPro" id="IPR011123">
    <property type="entry name" value="Y_Y_Y"/>
</dbReference>
<proteinExistence type="predicted"/>
<evidence type="ECO:0000259" key="15">
    <source>
        <dbReference type="PROSITE" id="PS50109"/>
    </source>
</evidence>
<dbReference type="FunFam" id="3.30.565.10:FF:000037">
    <property type="entry name" value="Hybrid sensor histidine kinase/response regulator"/>
    <property type="match status" value="1"/>
</dbReference>
<dbReference type="Gene3D" id="2.130.10.10">
    <property type="entry name" value="YVTN repeat-like/Quinoprotein amine dehydrogenase"/>
    <property type="match status" value="2"/>
</dbReference>
<evidence type="ECO:0000259" key="16">
    <source>
        <dbReference type="PROSITE" id="PS50110"/>
    </source>
</evidence>
<dbReference type="STRING" id="1346286.SAMN05444362_106162"/>
<dbReference type="Pfam" id="PF00512">
    <property type="entry name" value="HisKA"/>
    <property type="match status" value="1"/>
</dbReference>
<dbReference type="SMART" id="SM00388">
    <property type="entry name" value="HisKA"/>
    <property type="match status" value="1"/>
</dbReference>
<evidence type="ECO:0000256" key="5">
    <source>
        <dbReference type="ARBA" id="ARBA00022741"/>
    </source>
</evidence>
<dbReference type="Pfam" id="PF12833">
    <property type="entry name" value="HTH_18"/>
    <property type="match status" value="1"/>
</dbReference>
<dbReference type="RefSeq" id="WP_062180092.1">
    <property type="nucleotide sequence ID" value="NZ_BBXL01000009.1"/>
</dbReference>
<evidence type="ECO:0000256" key="12">
    <source>
        <dbReference type="SAM" id="Coils"/>
    </source>
</evidence>
<dbReference type="GO" id="GO:0005524">
    <property type="term" value="F:ATP binding"/>
    <property type="evidence" value="ECO:0007669"/>
    <property type="project" value="UniProtKB-KW"/>
</dbReference>
<evidence type="ECO:0000256" key="3">
    <source>
        <dbReference type="ARBA" id="ARBA00022553"/>
    </source>
</evidence>
<feature type="domain" description="Response regulatory" evidence="16">
    <location>
        <begin position="1064"/>
        <end position="1179"/>
    </location>
</feature>